<reference evidence="2 3" key="1">
    <citation type="submission" date="2019-12" db="EMBL/GenBank/DDBJ databases">
        <authorList>
            <person name="Lee S.D."/>
        </authorList>
    </citation>
    <scope>NUCLEOTIDE SEQUENCE [LARGE SCALE GENOMIC DNA]</scope>
    <source>
        <strain evidence="2 3">SAP-6</strain>
    </source>
</reference>
<keyword evidence="3" id="KW-1185">Reference proteome</keyword>
<keyword evidence="1" id="KW-1133">Transmembrane helix</keyword>
<accession>A0A845SHM3</accession>
<gene>
    <name evidence="2" type="ORF">GRH90_07240</name>
</gene>
<dbReference type="InterPro" id="IPR007486">
    <property type="entry name" value="YebE"/>
</dbReference>
<dbReference type="AlphaFoldDB" id="A0A845SHM3"/>
<keyword evidence="1" id="KW-0812">Transmembrane</keyword>
<dbReference type="InterPro" id="IPR029024">
    <property type="entry name" value="TerB-like"/>
</dbReference>
<dbReference type="SUPFAM" id="SSF158682">
    <property type="entry name" value="TerB-like"/>
    <property type="match status" value="1"/>
</dbReference>
<dbReference type="Proteomes" id="UP000461443">
    <property type="component" value="Unassembled WGS sequence"/>
</dbReference>
<proteinExistence type="predicted"/>
<feature type="transmembrane region" description="Helical" evidence="1">
    <location>
        <begin position="53"/>
        <end position="71"/>
    </location>
</feature>
<keyword evidence="1" id="KW-0472">Membrane</keyword>
<name>A0A845SHM3_9GAMM</name>
<dbReference type="CDD" id="cd07178">
    <property type="entry name" value="terB_like_YebE"/>
    <property type="match status" value="1"/>
</dbReference>
<organism evidence="2 3">
    <name type="scientific">Acerihabitans arboris</name>
    <dbReference type="NCBI Taxonomy" id="2691583"/>
    <lineage>
        <taxon>Bacteria</taxon>
        <taxon>Pseudomonadati</taxon>
        <taxon>Pseudomonadota</taxon>
        <taxon>Gammaproteobacteria</taxon>
        <taxon>Enterobacterales</taxon>
        <taxon>Pectobacteriaceae</taxon>
        <taxon>Acerihabitans</taxon>
    </lineage>
</organism>
<protein>
    <submittedName>
        <fullName evidence="2">DUF533 domain-containing protein</fullName>
    </submittedName>
</protein>
<dbReference type="Pfam" id="PF04391">
    <property type="entry name" value="DUF533"/>
    <property type="match status" value="1"/>
</dbReference>
<evidence type="ECO:0000313" key="3">
    <source>
        <dbReference type="Proteomes" id="UP000461443"/>
    </source>
</evidence>
<dbReference type="RefSeq" id="WP_162365268.1">
    <property type="nucleotide sequence ID" value="NZ_WUBS01000004.1"/>
</dbReference>
<sequence length="217" mass="23591">MNQWMHKIQAMVQPKGGQGGGANLAGLLAPGALGGLVGLLVANKSSRKMVGAVGKNALFIGGGAAIGAVVWDQYKKRVRDAHQNDPQFTQPATPVDRRTQRLVMALVFAAKADGHIDDSEQRSLRESMHQLGLGEDVEHLVQDAIAQPLDPERLARDIHSEDEALEIYYLSCAVADVDHFMERSYMDALARALKIPDDVKTGLEQQVNARIAHVPTR</sequence>
<reference evidence="2 3" key="2">
    <citation type="submission" date="2020-02" db="EMBL/GenBank/DDBJ databases">
        <title>The new genus of Enterobacteriales.</title>
        <authorList>
            <person name="Kim I.S."/>
        </authorList>
    </citation>
    <scope>NUCLEOTIDE SEQUENCE [LARGE SCALE GENOMIC DNA]</scope>
    <source>
        <strain evidence="2 3">SAP-6</strain>
    </source>
</reference>
<dbReference type="EMBL" id="WUBS01000004">
    <property type="protein sequence ID" value="NDL62546.1"/>
    <property type="molecule type" value="Genomic_DNA"/>
</dbReference>
<evidence type="ECO:0000313" key="2">
    <source>
        <dbReference type="EMBL" id="NDL62546.1"/>
    </source>
</evidence>
<dbReference type="Gene3D" id="1.10.3680.10">
    <property type="entry name" value="TerB-like"/>
    <property type="match status" value="1"/>
</dbReference>
<evidence type="ECO:0000256" key="1">
    <source>
        <dbReference type="SAM" id="Phobius"/>
    </source>
</evidence>
<comment type="caution">
    <text evidence="2">The sequence shown here is derived from an EMBL/GenBank/DDBJ whole genome shotgun (WGS) entry which is preliminary data.</text>
</comment>
<feature type="transmembrane region" description="Helical" evidence="1">
    <location>
        <begin position="21"/>
        <end position="41"/>
    </location>
</feature>